<dbReference type="PRINTS" id="PR00418">
    <property type="entry name" value="TPI2FAMILY"/>
</dbReference>
<dbReference type="PANTHER" id="PTHR45866:SF12">
    <property type="entry name" value="DNA TOPOISOMERASE 4 SUBUNIT B"/>
    <property type="match status" value="1"/>
</dbReference>
<dbReference type="Pfam" id="PF01751">
    <property type="entry name" value="Toprim"/>
    <property type="match status" value="1"/>
</dbReference>
<dbReference type="InterPro" id="IPR018522">
    <property type="entry name" value="TopoIIA_CS"/>
</dbReference>
<dbReference type="InterPro" id="IPR006171">
    <property type="entry name" value="TOPRIM_dom"/>
</dbReference>
<feature type="domain" description="Toprim" evidence="9">
    <location>
        <begin position="495"/>
        <end position="609"/>
    </location>
</feature>
<evidence type="ECO:0000313" key="10">
    <source>
        <dbReference type="EMBL" id="HIU59087.1"/>
    </source>
</evidence>
<dbReference type="PRINTS" id="PR01159">
    <property type="entry name" value="DNAGYRASEB"/>
</dbReference>
<dbReference type="AlphaFoldDB" id="A0A9D1MF20"/>
<dbReference type="Pfam" id="PF02518">
    <property type="entry name" value="HATPase_c"/>
    <property type="match status" value="1"/>
</dbReference>
<dbReference type="InterPro" id="IPR000565">
    <property type="entry name" value="Topo_IIA_B"/>
</dbReference>
<keyword evidence="4" id="KW-0479">Metal-binding</keyword>
<evidence type="ECO:0000313" key="11">
    <source>
        <dbReference type="Proteomes" id="UP000824081"/>
    </source>
</evidence>
<dbReference type="GO" id="GO:0006265">
    <property type="term" value="P:DNA topological change"/>
    <property type="evidence" value="ECO:0007669"/>
    <property type="project" value="InterPro"/>
</dbReference>
<evidence type="ECO:0000259" key="9">
    <source>
        <dbReference type="PROSITE" id="PS50880"/>
    </source>
</evidence>
<dbReference type="InterPro" id="IPR036890">
    <property type="entry name" value="HATPase_C_sf"/>
</dbReference>
<dbReference type="InterPro" id="IPR013760">
    <property type="entry name" value="Topo_IIA-like_dom_sf"/>
</dbReference>
<dbReference type="InterPro" id="IPR020568">
    <property type="entry name" value="Ribosomal_Su5_D2-typ_SF"/>
</dbReference>
<sequence>MATDNTKQTNQETAQGYSAKNLEVLEGLDAVRMRPGMYIGSTGIKGLHHILWEIVDNAIDEAANGFADKITVKLYKDGSASVEDNGRGIPTDIHPKEKISGVQVVFTKLHAGGKFGQGNYAYSGGLHGVGASVTNALSEWLRVEVYRKHIYRMSFRSFYNKRKGKYESGVPDGPLEDTGEATKRKGSFVHFKPDPNVFSETEFDLETVEERLNELAFLNRGLEITLIDERISMADAKRRESNLSREDEEEDSEKEDSGASGETESGSAEALSMFDEVDLAALEKEPYRVVYKYNGGISDFVKNLNEGKKTLYSVPIYYQATKNNIAVEFAIQHTTDFTESLFSFVNNIPTPEGGYHEAGFRSGLVKALNDYARNNGFLKDKDQNFQGDDFREGLTAVLSIKMQNVQFEGQTKTKLGNTEARVPVESTVIEGLNSLMSARGFRKTFDEIIKKAQGAAKVRLAAKQAKENARAKNSIDGLTLIGKLAACSGRKAELNEMFIVEGDSAGGTAKQARIRQFQSILPLRGKPLNVEKKRLDQILANEEIRTIISAIGAGLDPDFKLDKINYHKVIILSDADQDGMHIRCILLTFFFRYMRPLVNAGHVYIGMPPLYKVYKGDKVEYAYDDKELSEKIAKIGKGYQLQRYKGLGEMSAEQLWETTMNPATRNLTQVTVEDAAKAERMITTLMGDKVEGRKEFLAKYANFNKRDTFMDKIEKKEATNGQE</sequence>
<dbReference type="NCBIfam" id="NF004189">
    <property type="entry name" value="PRK05644.1"/>
    <property type="match status" value="1"/>
</dbReference>
<dbReference type="GO" id="GO:0046872">
    <property type="term" value="F:metal ion binding"/>
    <property type="evidence" value="ECO:0007669"/>
    <property type="project" value="UniProtKB-KW"/>
</dbReference>
<dbReference type="Gene3D" id="3.30.230.10">
    <property type="match status" value="1"/>
</dbReference>
<dbReference type="InterPro" id="IPR013759">
    <property type="entry name" value="Topo_IIA_B_C"/>
</dbReference>
<dbReference type="EMBL" id="DVMZ01000084">
    <property type="protein sequence ID" value="HIU59087.1"/>
    <property type="molecule type" value="Genomic_DNA"/>
</dbReference>
<evidence type="ECO:0000256" key="3">
    <source>
        <dbReference type="ARBA" id="ARBA00012895"/>
    </source>
</evidence>
<reference evidence="10" key="2">
    <citation type="journal article" date="2021" name="PeerJ">
        <title>Extensive microbial diversity within the chicken gut microbiome revealed by metagenomics and culture.</title>
        <authorList>
            <person name="Gilroy R."/>
            <person name="Ravi A."/>
            <person name="Getino M."/>
            <person name="Pursley I."/>
            <person name="Horton D.L."/>
            <person name="Alikhan N.F."/>
            <person name="Baker D."/>
            <person name="Gharbi K."/>
            <person name="Hall N."/>
            <person name="Watson M."/>
            <person name="Adriaenssens E.M."/>
            <person name="Foster-Nyarko E."/>
            <person name="Jarju S."/>
            <person name="Secka A."/>
            <person name="Antonio M."/>
            <person name="Oren A."/>
            <person name="Chaudhuri R.R."/>
            <person name="La Ragione R."/>
            <person name="Hildebrand F."/>
            <person name="Pallen M.J."/>
        </authorList>
    </citation>
    <scope>NUCLEOTIDE SEQUENCE</scope>
    <source>
        <strain evidence="10">11687</strain>
    </source>
</reference>
<evidence type="ECO:0000256" key="4">
    <source>
        <dbReference type="ARBA" id="ARBA00022723"/>
    </source>
</evidence>
<dbReference type="SUPFAM" id="SSF55874">
    <property type="entry name" value="ATPase domain of HSP90 chaperone/DNA topoisomerase II/histidine kinase"/>
    <property type="match status" value="1"/>
</dbReference>
<dbReference type="GO" id="GO:0005524">
    <property type="term" value="F:ATP binding"/>
    <property type="evidence" value="ECO:0007669"/>
    <property type="project" value="InterPro"/>
</dbReference>
<comment type="caution">
    <text evidence="10">The sequence shown here is derived from an EMBL/GenBank/DDBJ whole genome shotgun (WGS) entry which is preliminary data.</text>
</comment>
<dbReference type="SMART" id="SM00387">
    <property type="entry name" value="HATPase_c"/>
    <property type="match status" value="1"/>
</dbReference>
<dbReference type="SUPFAM" id="SSF54211">
    <property type="entry name" value="Ribosomal protein S5 domain 2-like"/>
    <property type="match status" value="1"/>
</dbReference>
<feature type="region of interest" description="Disordered" evidence="8">
    <location>
        <begin position="237"/>
        <end position="268"/>
    </location>
</feature>
<organism evidence="10 11">
    <name type="scientific">Candidatus Scatosoma pullistercoris</name>
    <dbReference type="NCBI Taxonomy" id="2840934"/>
    <lineage>
        <taxon>Bacteria</taxon>
        <taxon>Bacillati</taxon>
        <taxon>Bacillota</taxon>
        <taxon>Clostridia</taxon>
        <taxon>Candidatus Scatosoma</taxon>
    </lineage>
</organism>
<gene>
    <name evidence="10" type="ORF">IAC57_03190</name>
</gene>
<comment type="cofactor">
    <cofactor evidence="2">
        <name>Mg(2+)</name>
        <dbReference type="ChEBI" id="CHEBI:18420"/>
    </cofactor>
</comment>
<feature type="compositionally biased region" description="Low complexity" evidence="8">
    <location>
        <begin position="258"/>
        <end position="268"/>
    </location>
</feature>
<accession>A0A9D1MF20</accession>
<evidence type="ECO:0000256" key="5">
    <source>
        <dbReference type="ARBA" id="ARBA00022842"/>
    </source>
</evidence>
<evidence type="ECO:0000256" key="6">
    <source>
        <dbReference type="ARBA" id="ARBA00023125"/>
    </source>
</evidence>
<dbReference type="EC" id="5.6.2.2" evidence="3"/>
<keyword evidence="7" id="KW-0413">Isomerase</keyword>
<dbReference type="SUPFAM" id="SSF56719">
    <property type="entry name" value="Type II DNA topoisomerase"/>
    <property type="match status" value="1"/>
</dbReference>
<dbReference type="CDD" id="cd16928">
    <property type="entry name" value="HATPase_GyrB-like"/>
    <property type="match status" value="1"/>
</dbReference>
<dbReference type="Gene3D" id="3.40.50.670">
    <property type="match status" value="1"/>
</dbReference>
<dbReference type="InterPro" id="IPR014721">
    <property type="entry name" value="Ribsml_uS5_D2-typ_fold_subgr"/>
</dbReference>
<dbReference type="GO" id="GO:0003677">
    <property type="term" value="F:DNA binding"/>
    <property type="evidence" value="ECO:0007669"/>
    <property type="project" value="UniProtKB-KW"/>
</dbReference>
<dbReference type="Pfam" id="PF00986">
    <property type="entry name" value="DNA_gyraseB_C"/>
    <property type="match status" value="1"/>
</dbReference>
<name>A0A9D1MF20_9FIRM</name>
<dbReference type="CDD" id="cd00822">
    <property type="entry name" value="TopoII_Trans_DNA_gyrase"/>
    <property type="match status" value="1"/>
</dbReference>
<dbReference type="GO" id="GO:0034335">
    <property type="term" value="F:DNA negative supercoiling activity"/>
    <property type="evidence" value="ECO:0007669"/>
    <property type="project" value="UniProtKB-ARBA"/>
</dbReference>
<dbReference type="InterPro" id="IPR002288">
    <property type="entry name" value="DNA_gyrase_B_C"/>
</dbReference>
<dbReference type="InterPro" id="IPR001241">
    <property type="entry name" value="Topo_IIA"/>
</dbReference>
<dbReference type="Proteomes" id="UP000824081">
    <property type="component" value="Unassembled WGS sequence"/>
</dbReference>
<dbReference type="PROSITE" id="PS00177">
    <property type="entry name" value="TOPOISOMERASE_II"/>
    <property type="match status" value="1"/>
</dbReference>
<dbReference type="SMART" id="SM00433">
    <property type="entry name" value="TOP2c"/>
    <property type="match status" value="1"/>
</dbReference>
<dbReference type="PANTHER" id="PTHR45866">
    <property type="entry name" value="DNA GYRASE/TOPOISOMERASE SUBUNIT B"/>
    <property type="match status" value="1"/>
</dbReference>
<reference evidence="10" key="1">
    <citation type="submission" date="2020-10" db="EMBL/GenBank/DDBJ databases">
        <authorList>
            <person name="Gilroy R."/>
        </authorList>
    </citation>
    <scope>NUCLEOTIDE SEQUENCE</scope>
    <source>
        <strain evidence="10">11687</strain>
    </source>
</reference>
<dbReference type="PROSITE" id="PS50880">
    <property type="entry name" value="TOPRIM"/>
    <property type="match status" value="1"/>
</dbReference>
<proteinExistence type="predicted"/>
<evidence type="ECO:0000256" key="1">
    <source>
        <dbReference type="ARBA" id="ARBA00000185"/>
    </source>
</evidence>
<comment type="catalytic activity">
    <reaction evidence="1">
        <text>ATP-dependent breakage, passage and rejoining of double-stranded DNA.</text>
        <dbReference type="EC" id="5.6.2.2"/>
    </reaction>
</comment>
<evidence type="ECO:0000256" key="2">
    <source>
        <dbReference type="ARBA" id="ARBA00001946"/>
    </source>
</evidence>
<keyword evidence="6" id="KW-0238">DNA-binding</keyword>
<evidence type="ECO:0000256" key="8">
    <source>
        <dbReference type="SAM" id="MobiDB-lite"/>
    </source>
</evidence>
<keyword evidence="5" id="KW-0460">Magnesium</keyword>
<dbReference type="InterPro" id="IPR003594">
    <property type="entry name" value="HATPase_dom"/>
</dbReference>
<protein>
    <recommendedName>
        <fullName evidence="3">DNA topoisomerase (ATP-hydrolyzing)</fullName>
        <ecNumber evidence="3">5.6.2.2</ecNumber>
    </recommendedName>
</protein>
<dbReference type="InterPro" id="IPR013506">
    <property type="entry name" value="Topo_IIA_bsu_dom2"/>
</dbReference>
<evidence type="ECO:0000256" key="7">
    <source>
        <dbReference type="ARBA" id="ARBA00023235"/>
    </source>
</evidence>
<dbReference type="Pfam" id="PF00204">
    <property type="entry name" value="DNA_gyraseB"/>
    <property type="match status" value="1"/>
</dbReference>
<dbReference type="Gene3D" id="3.30.565.10">
    <property type="entry name" value="Histidine kinase-like ATPase, C-terminal domain"/>
    <property type="match status" value="1"/>
</dbReference>